<dbReference type="InterPro" id="IPR001789">
    <property type="entry name" value="Sig_transdc_resp-reg_receiver"/>
</dbReference>
<dbReference type="FunFam" id="3.30.70.270:FF:000001">
    <property type="entry name" value="Diguanylate cyclase domain protein"/>
    <property type="match status" value="1"/>
</dbReference>
<feature type="domain" description="Response regulatory" evidence="2">
    <location>
        <begin position="6"/>
        <end position="121"/>
    </location>
</feature>
<dbReference type="AlphaFoldDB" id="A0A2S9K3L9"/>
<dbReference type="NCBIfam" id="TIGR00254">
    <property type="entry name" value="GGDEF"/>
    <property type="match status" value="1"/>
</dbReference>
<dbReference type="Pfam" id="PF00072">
    <property type="entry name" value="Response_reg"/>
    <property type="match status" value="1"/>
</dbReference>
<comment type="caution">
    <text evidence="4">The sequence shown here is derived from an EMBL/GenBank/DDBJ whole genome shotgun (WGS) entry which is preliminary data.</text>
</comment>
<dbReference type="InterPro" id="IPR000160">
    <property type="entry name" value="GGDEF_dom"/>
</dbReference>
<dbReference type="InterPro" id="IPR029787">
    <property type="entry name" value="Nucleotide_cyclase"/>
</dbReference>
<organism evidence="4 5">
    <name type="scientific">Malikia granosa</name>
    <dbReference type="NCBI Taxonomy" id="263067"/>
    <lineage>
        <taxon>Bacteria</taxon>
        <taxon>Pseudomonadati</taxon>
        <taxon>Pseudomonadota</taxon>
        <taxon>Betaproteobacteria</taxon>
        <taxon>Burkholderiales</taxon>
        <taxon>Comamonadaceae</taxon>
        <taxon>Malikia</taxon>
    </lineage>
</organism>
<dbReference type="SMART" id="SM00448">
    <property type="entry name" value="REC"/>
    <property type="match status" value="1"/>
</dbReference>
<evidence type="ECO:0000313" key="4">
    <source>
        <dbReference type="EMBL" id="PRD64972.1"/>
    </source>
</evidence>
<evidence type="ECO:0000259" key="2">
    <source>
        <dbReference type="PROSITE" id="PS50110"/>
    </source>
</evidence>
<dbReference type="PANTHER" id="PTHR46663:SF2">
    <property type="entry name" value="GGDEF DOMAIN-CONTAINING PROTEIN"/>
    <property type="match status" value="1"/>
</dbReference>
<gene>
    <name evidence="4" type="ORF">C6P64_11945</name>
</gene>
<sequence length="313" mass="34190">MTPLAHLLLVDDFALNLEVLAASLAERYDLQFATSGPQALALVRQQAPDLILLDVMMPGMDGYQVLEVLQGDPATRSIPVIFVTALSDSVSETQALAAGAVDFIHKPINPAVVRARVQLQLELSQRLIEREQALQQMAFQAYHDSLTGLPNRALFQDRLRQGLALARRKQSQLALLFLDLDRFKPVNDCHGHAAGDALLQQAARRMSASVRESDTVARLGGDEFVLLLHGIEDAAAAFQVAEKVRLALNQPFVVEGRLLSISATIGLALHPEHGSDALELLCHTDSAMYQAKASGRNQVQLYQPGMSARPRRP</sequence>
<evidence type="ECO:0000313" key="5">
    <source>
        <dbReference type="Proteomes" id="UP000238589"/>
    </source>
</evidence>
<name>A0A2S9K3L9_9BURK</name>
<dbReference type="SUPFAM" id="SSF55073">
    <property type="entry name" value="Nucleotide cyclase"/>
    <property type="match status" value="1"/>
</dbReference>
<dbReference type="EMBL" id="PVLQ01000040">
    <property type="protein sequence ID" value="PRD64972.1"/>
    <property type="molecule type" value="Genomic_DNA"/>
</dbReference>
<dbReference type="InterPro" id="IPR043128">
    <property type="entry name" value="Rev_trsase/Diguanyl_cyclase"/>
</dbReference>
<keyword evidence="5" id="KW-1185">Reference proteome</keyword>
<evidence type="ECO:0000256" key="1">
    <source>
        <dbReference type="PROSITE-ProRule" id="PRU00169"/>
    </source>
</evidence>
<dbReference type="Gene3D" id="3.30.70.270">
    <property type="match status" value="1"/>
</dbReference>
<dbReference type="CDD" id="cd01949">
    <property type="entry name" value="GGDEF"/>
    <property type="match status" value="1"/>
</dbReference>
<feature type="modified residue" description="4-aspartylphosphate" evidence="1">
    <location>
        <position position="54"/>
    </location>
</feature>
<dbReference type="SMART" id="SM00267">
    <property type="entry name" value="GGDEF"/>
    <property type="match status" value="1"/>
</dbReference>
<dbReference type="GO" id="GO:0000160">
    <property type="term" value="P:phosphorelay signal transduction system"/>
    <property type="evidence" value="ECO:0007669"/>
    <property type="project" value="InterPro"/>
</dbReference>
<keyword evidence="1" id="KW-0597">Phosphoprotein</keyword>
<reference evidence="4 5" key="1">
    <citation type="submission" date="2018-03" db="EMBL/GenBank/DDBJ databases">
        <title>Comparative genomics illustrates the genes involved in a hyperalkaliphilic mechanisms of Serpentinomonas isolated from highly-alkaline calcium-rich serpentinized springs.</title>
        <authorList>
            <person name="Suzuki S."/>
            <person name="Ishii S."/>
            <person name="Walworth N."/>
            <person name="Bird L."/>
            <person name="Kuenen J.G."/>
            <person name="Nealson K.H."/>
        </authorList>
    </citation>
    <scope>NUCLEOTIDE SEQUENCE [LARGE SCALE GENOMIC DNA]</scope>
    <source>
        <strain evidence="4 5">P1</strain>
    </source>
</reference>
<dbReference type="GO" id="GO:0003824">
    <property type="term" value="F:catalytic activity"/>
    <property type="evidence" value="ECO:0007669"/>
    <property type="project" value="UniProtKB-ARBA"/>
</dbReference>
<dbReference type="RefSeq" id="WP_105748795.1">
    <property type="nucleotide sequence ID" value="NZ_PVLQ01000040.1"/>
</dbReference>
<evidence type="ECO:0000259" key="3">
    <source>
        <dbReference type="PROSITE" id="PS50887"/>
    </source>
</evidence>
<proteinExistence type="predicted"/>
<dbReference type="Pfam" id="PF00990">
    <property type="entry name" value="GGDEF"/>
    <property type="match status" value="1"/>
</dbReference>
<accession>A0A2S9K3L9</accession>
<dbReference type="PANTHER" id="PTHR46663">
    <property type="entry name" value="DIGUANYLATE CYCLASE DGCT-RELATED"/>
    <property type="match status" value="1"/>
</dbReference>
<protein>
    <submittedName>
        <fullName evidence="4">Diguanylate cyclase response regulator</fullName>
    </submittedName>
</protein>
<dbReference type="OrthoDB" id="9813903at2"/>
<dbReference type="PROSITE" id="PS50887">
    <property type="entry name" value="GGDEF"/>
    <property type="match status" value="1"/>
</dbReference>
<dbReference type="SUPFAM" id="SSF52172">
    <property type="entry name" value="CheY-like"/>
    <property type="match status" value="1"/>
</dbReference>
<dbReference type="Proteomes" id="UP000238589">
    <property type="component" value="Unassembled WGS sequence"/>
</dbReference>
<dbReference type="InterPro" id="IPR052163">
    <property type="entry name" value="DGC-Regulatory_Protein"/>
</dbReference>
<dbReference type="PROSITE" id="PS50110">
    <property type="entry name" value="RESPONSE_REGULATORY"/>
    <property type="match status" value="1"/>
</dbReference>
<dbReference type="Gene3D" id="3.40.50.2300">
    <property type="match status" value="1"/>
</dbReference>
<feature type="domain" description="GGDEF" evidence="3">
    <location>
        <begin position="171"/>
        <end position="304"/>
    </location>
</feature>
<dbReference type="InterPro" id="IPR011006">
    <property type="entry name" value="CheY-like_superfamily"/>
</dbReference>